<accession>A0AC61DFR0</accession>
<dbReference type="Proteomes" id="UP000224460">
    <property type="component" value="Unassembled WGS sequence"/>
</dbReference>
<sequence>MNYLFSNRMSGLQPSAIREILKMSSDPSVISLAAGNPAPEAFPKEEIAAISQEILTNNPIAALQYSLTEGYPALRDTLKDFVASRYGIGKSFDELIVVSGAQQGMELTCKVLCNEGDTVICEDPSFIGSLNSFRSYKANLVGVEMEEDGMNMAALEKAVDANPNTRFIYVIPNFQNPTGKTMSYEKRKALYEIAKARHLIILEDNPYGDLRFAGEDIPSIKSMDTEGIVIYVGSFSKVLAPGMRVGYLVGHQEIVAKIIVAKQCTDVHSNILAQMICHEFMTTRDMAGHLQKLKAIYKHKCELMLGEMDKHFAKCVTYTRPQGGLFIWCTLPDGVDMVEFCTRAVKEYKVAVVPGSAFSIVEGTPTQSFRMNFSTPTDEQIIKGIEILGKMTHEL</sequence>
<evidence type="ECO:0000313" key="1">
    <source>
        <dbReference type="EMBL" id="PHV71683.1"/>
    </source>
</evidence>
<organism evidence="1 2">
    <name type="scientific">Sporanaerobium hydrogeniformans</name>
    <dbReference type="NCBI Taxonomy" id="3072179"/>
    <lineage>
        <taxon>Bacteria</taxon>
        <taxon>Bacillati</taxon>
        <taxon>Bacillota</taxon>
        <taxon>Clostridia</taxon>
        <taxon>Lachnospirales</taxon>
        <taxon>Lachnospiraceae</taxon>
        <taxon>Sporanaerobium</taxon>
    </lineage>
</organism>
<comment type="caution">
    <text evidence="1">The sequence shown here is derived from an EMBL/GenBank/DDBJ whole genome shotgun (WGS) entry which is preliminary data.</text>
</comment>
<keyword evidence="2" id="KW-1185">Reference proteome</keyword>
<proteinExistence type="predicted"/>
<gene>
    <name evidence="1" type="ORF">CS063_03730</name>
</gene>
<name>A0AC61DFR0_9FIRM</name>
<dbReference type="EMBL" id="PEDL01000002">
    <property type="protein sequence ID" value="PHV71683.1"/>
    <property type="molecule type" value="Genomic_DNA"/>
</dbReference>
<reference evidence="1" key="1">
    <citation type="submission" date="2017-10" db="EMBL/GenBank/DDBJ databases">
        <title>Genome sequence of cellulolytic Lachnospiraceae bacterium XHS1971 isolated from hotspring sediment.</title>
        <authorList>
            <person name="Vasudevan G."/>
            <person name="Joshi A.J."/>
            <person name="Hivarkar S."/>
            <person name="Lanjekar V.B."/>
            <person name="Dhakephalkar P.K."/>
            <person name="Dagar S."/>
        </authorList>
    </citation>
    <scope>NUCLEOTIDE SEQUENCE</scope>
    <source>
        <strain evidence="1">XHS1971</strain>
    </source>
</reference>
<evidence type="ECO:0000313" key="2">
    <source>
        <dbReference type="Proteomes" id="UP000224460"/>
    </source>
</evidence>
<protein>
    <submittedName>
        <fullName evidence="1">GntR family transcriptional regulator</fullName>
    </submittedName>
</protein>